<organism evidence="1 2">
    <name type="scientific">Tetranychus urticae</name>
    <name type="common">Two-spotted spider mite</name>
    <dbReference type="NCBI Taxonomy" id="32264"/>
    <lineage>
        <taxon>Eukaryota</taxon>
        <taxon>Metazoa</taxon>
        <taxon>Ecdysozoa</taxon>
        <taxon>Arthropoda</taxon>
        <taxon>Chelicerata</taxon>
        <taxon>Arachnida</taxon>
        <taxon>Acari</taxon>
        <taxon>Acariformes</taxon>
        <taxon>Trombidiformes</taxon>
        <taxon>Prostigmata</taxon>
        <taxon>Eleutherengona</taxon>
        <taxon>Raphignathae</taxon>
        <taxon>Tetranychoidea</taxon>
        <taxon>Tetranychidae</taxon>
        <taxon>Tetranychus</taxon>
    </lineage>
</organism>
<dbReference type="EMBL" id="CAEY01000120">
    <property type="status" value="NOT_ANNOTATED_CDS"/>
    <property type="molecule type" value="Genomic_DNA"/>
</dbReference>
<accession>T1KJB3</accession>
<dbReference type="AlphaFoldDB" id="T1KJB3"/>
<proteinExistence type="predicted"/>
<dbReference type="InterPro" id="IPR029058">
    <property type="entry name" value="AB_hydrolase_fold"/>
</dbReference>
<keyword evidence="2" id="KW-1185">Reference proteome</keyword>
<evidence type="ECO:0000313" key="1">
    <source>
        <dbReference type="EnsemblMetazoa" id="tetur12g04450.1"/>
    </source>
</evidence>
<evidence type="ECO:0008006" key="3">
    <source>
        <dbReference type="Google" id="ProtNLM"/>
    </source>
</evidence>
<reference evidence="2" key="1">
    <citation type="submission" date="2011-08" db="EMBL/GenBank/DDBJ databases">
        <authorList>
            <person name="Rombauts S."/>
        </authorList>
    </citation>
    <scope>NUCLEOTIDE SEQUENCE</scope>
    <source>
        <strain evidence="2">London</strain>
    </source>
</reference>
<sequence length="188" mass="20479">MVIHNFKVILNPSKISGRIAGPLYNEEHTTYRLNSEDADYVDSISTDNGKNIFDGLGLVDSAATTAGMKGLFKNGFIKGFSCSYGFANRIPILNTEESSNSCQYVGNACHDYETIARGECNICNDYGRDCALNSIFAIGAKTLTEPLVSLDPTIQLRALLYHFGIMMDIDNTTRTPSGSFKLTLHGSA</sequence>
<dbReference type="Proteomes" id="UP000015104">
    <property type="component" value="Unassembled WGS sequence"/>
</dbReference>
<protein>
    <recommendedName>
        <fullName evidence="3">Lipase domain-containing protein</fullName>
    </recommendedName>
</protein>
<dbReference type="EnsemblMetazoa" id="tetur12g04450.1">
    <property type="protein sequence ID" value="tetur12g04450.1"/>
    <property type="gene ID" value="tetur12g04450"/>
</dbReference>
<dbReference type="HOGENOM" id="CLU_1442803_0_0_1"/>
<dbReference type="Gene3D" id="3.40.50.1820">
    <property type="entry name" value="alpha/beta hydrolase"/>
    <property type="match status" value="1"/>
</dbReference>
<name>T1KJB3_TETUR</name>
<evidence type="ECO:0000313" key="2">
    <source>
        <dbReference type="Proteomes" id="UP000015104"/>
    </source>
</evidence>
<reference evidence="1" key="2">
    <citation type="submission" date="2015-06" db="UniProtKB">
        <authorList>
            <consortium name="EnsemblMetazoa"/>
        </authorList>
    </citation>
    <scope>IDENTIFICATION</scope>
</reference>